<organism evidence="21 22">
    <name type="scientific">Microcaecilia unicolor</name>
    <dbReference type="NCBI Taxonomy" id="1415580"/>
    <lineage>
        <taxon>Eukaryota</taxon>
        <taxon>Metazoa</taxon>
        <taxon>Chordata</taxon>
        <taxon>Craniata</taxon>
        <taxon>Vertebrata</taxon>
        <taxon>Euteleostomi</taxon>
        <taxon>Amphibia</taxon>
        <taxon>Gymnophiona</taxon>
        <taxon>Siphonopidae</taxon>
        <taxon>Microcaecilia</taxon>
    </lineage>
</organism>
<feature type="domain" description="GAIN-B" evidence="19">
    <location>
        <begin position="941"/>
        <end position="1100"/>
    </location>
</feature>
<dbReference type="Pfam" id="PF26152">
    <property type="entry name" value="ADGRG2_N"/>
    <property type="match status" value="1"/>
</dbReference>
<feature type="compositionally biased region" description="Polar residues" evidence="17">
    <location>
        <begin position="504"/>
        <end position="524"/>
    </location>
</feature>
<dbReference type="FunFam" id="1.20.1070.10:FF:000043">
    <property type="entry name" value="adhesion G-protein coupled receptor G2 isoform X1"/>
    <property type="match status" value="1"/>
</dbReference>
<dbReference type="GO" id="GO:0004930">
    <property type="term" value="F:G protein-coupled receptor activity"/>
    <property type="evidence" value="ECO:0007669"/>
    <property type="project" value="UniProtKB-KW"/>
</dbReference>
<dbReference type="Proteomes" id="UP000515156">
    <property type="component" value="Chromosome 4"/>
</dbReference>
<dbReference type="Pfam" id="PF01825">
    <property type="entry name" value="GPS"/>
    <property type="match status" value="1"/>
</dbReference>
<feature type="transmembrane region" description="Helical" evidence="18">
    <location>
        <begin position="1343"/>
        <end position="1365"/>
    </location>
</feature>
<keyword evidence="3" id="KW-1003">Cell membrane</keyword>
<feature type="transmembrane region" description="Helical" evidence="18">
    <location>
        <begin position="1217"/>
        <end position="1239"/>
    </location>
</feature>
<dbReference type="Pfam" id="PF00354">
    <property type="entry name" value="Pentaxin"/>
    <property type="match status" value="1"/>
</dbReference>
<dbReference type="FunFam" id="2.60.220.50:FF:000003">
    <property type="entry name" value="adhesion G-protein coupled receptor G2 isoform X2"/>
    <property type="match status" value="1"/>
</dbReference>
<keyword evidence="12" id="KW-0325">Glycoprotein</keyword>
<keyword evidence="9 18" id="KW-0472">Membrane</keyword>
<dbReference type="SMART" id="SM00303">
    <property type="entry name" value="GPS"/>
    <property type="match status" value="1"/>
</dbReference>
<keyword evidence="4" id="KW-0597">Phosphoprotein</keyword>
<keyword evidence="6" id="KW-0732">Signal</keyword>
<evidence type="ECO:0000256" key="14">
    <source>
        <dbReference type="ARBA" id="ARBA00069918"/>
    </source>
</evidence>
<dbReference type="PROSITE" id="PS50221">
    <property type="entry name" value="GAIN_B"/>
    <property type="match status" value="1"/>
</dbReference>
<dbReference type="SUPFAM" id="SSF49899">
    <property type="entry name" value="Concanavalin A-like lectins/glucanases"/>
    <property type="match status" value="1"/>
</dbReference>
<keyword evidence="5 18" id="KW-0812">Transmembrane</keyword>
<keyword evidence="11 22" id="KW-0675">Receptor</keyword>
<dbReference type="Gene3D" id="1.20.1070.10">
    <property type="entry name" value="Rhodopsin 7-helix transmembrane proteins"/>
    <property type="match status" value="1"/>
</dbReference>
<dbReference type="GO" id="GO:0007189">
    <property type="term" value="P:adenylate cyclase-activating G protein-coupled receptor signaling pathway"/>
    <property type="evidence" value="ECO:0007669"/>
    <property type="project" value="TreeGrafter"/>
</dbReference>
<dbReference type="CTD" id="10149"/>
<dbReference type="Pfam" id="PF26574">
    <property type="entry name" value="GAIN_ADGRG2"/>
    <property type="match status" value="1"/>
</dbReference>
<feature type="transmembrane region" description="Helical" evidence="18">
    <location>
        <begin position="1107"/>
        <end position="1135"/>
    </location>
</feature>
<feature type="region of interest" description="Disordered" evidence="17">
    <location>
        <begin position="1431"/>
        <end position="1453"/>
    </location>
</feature>
<feature type="transmembrane region" description="Helical" evidence="18">
    <location>
        <begin position="1147"/>
        <end position="1167"/>
    </location>
</feature>
<accession>A0A6P7Y001</accession>
<dbReference type="InterPro" id="IPR058772">
    <property type="entry name" value="ADGRG2_N"/>
</dbReference>
<evidence type="ECO:0000256" key="9">
    <source>
        <dbReference type="ARBA" id="ARBA00023136"/>
    </source>
</evidence>
<evidence type="ECO:0000256" key="13">
    <source>
        <dbReference type="ARBA" id="ARBA00023224"/>
    </source>
</evidence>
<dbReference type="GeneID" id="115469532"/>
<evidence type="ECO:0000256" key="10">
    <source>
        <dbReference type="ARBA" id="ARBA00023157"/>
    </source>
</evidence>
<dbReference type="PROSITE" id="PS50261">
    <property type="entry name" value="G_PROTEIN_RECEP_F2_4"/>
    <property type="match status" value="1"/>
</dbReference>
<sequence>MVSSGPWCCCVGKIRRLFMAFTSSGVLLFFILSAPLKAQGQFLGDHKAVFETPCKTSMTLSPKVNIPELQDFTVCVHLKLTSDGPWTAFTYKQKATSSSSGADNYELGLAGDSGNLIVWIFGKQITVPVSERLHLHSWYQTCIIWKGDQHNMDFNVNGKVLKTEHLKGKSSLAGDGLLSLGCSQYPGMSSSAAAVGLTGELYLFRMWNGEQSDFEDCVDGDVIQWNMADWVYSNSILEKDSSLQCAKHNDSNPTTTAAQSTAAVNLLDIKSVVDLLTNKRTSRKKISAHKGNDSIIKSDSSNVTAKFVSLAVSSPVTITASTTSPHMNRTGNFSCPFPDKDGFGPANKNDLCNISTHCDNSVLYYVSMKLEYLKGKNYSEAGNILNQLLNSSAISVVLPPCSAQVNLSAISLSTLVPQVACTENNGSTINFQDLLRLKPDNSVCDVITKIKNQFRIIDIPVLTTIEHCCCSSFAQCPSKLEDLNSYRCYKSGKLSLCEPISMGATASPTSSRIPSSKVTSSNHESTPTTSAPPSSGTSSNNASITTTLTPPSNGTSSNNASTPTASAPLSSGTSSNSASTTTSLAPPSHGTSSNNASTTTTLAPPSNGTTTPTLTPPSNGTSSNNASTPTTSAPLSSGTSSNNTTTPTTSTPLSHGTSSNSASTTTTSAPPSHGTSSNDESSPTTSAPLSNGTSSNNASTPTTSALLSSATSSNSASTTITWAPPSSGTSSSNTTTPTTSTPLSHGTSSNSASTTTTLAPPSHGTSSNNASTTTTLTHPSNGTSSNSASTPTTSAPLSNGTSSNNASTPTTLAPSSNSMSTKHPTASTTPASGSAGGILDGINNMLNSSNLTGAEVNKMVADMHAILAGNESIDPKLAGTFVDIVNNFMNISSDLLGPVSNQLINIVDTVGLKLTFPTESVNFTATSLALAVTKVNATSFKQISFAVEQTSDLQVSIGSGENNDSSDTVLLPSSLLAELSPDEKNLASRIQFNFFAKTTLFKSGSEWNRSLISSVISSSVANITLTNLKEDVTVILKTNRQPNQENNPVYCVFWNFSADGGLGNWSSEGCTVTSSTINQTICKCNHLTSFGVLLDLSRNSNIPPEHLLILTFITYIGCGLSAIFLSVTLVTYLAFEKLRRDYPSKILIQLCAALLLLNLVFLLDSWIALYNDIPGLCISVAVFLHYFLLVSFTWMGLEAFHMYLALVKVFNTYIQRYILKFCIVGWGLPAVIVAIVVAISRQFYGSGSYGKFPSGSSDEFCWINNNIVFYVTVVGYFCLIFLVNISMFIVVLIQLFRIKKKKQLSSQKKSSFQNLRSVAGITFLLGTTWGFAFFAWGPLNLPFMYLFAIFNTLQGFFIFIFYCLGKENVRKQWRRYLCCGKFRLAENSDWSRTATNGLRNQALKQGISSSSNNSIQSTSNGHSIGSTNSTTLLVNNDYSPHPNGNGPSFTERNNITFNLQNNSTHFQNFSDNQFSDEEEEEEDKGHRRKQA</sequence>
<feature type="transmembrane region" description="Helical" evidence="18">
    <location>
        <begin position="1173"/>
        <end position="1197"/>
    </location>
</feature>
<comment type="subcellular location">
    <subcellularLocation>
        <location evidence="1">Apical cell membrane</location>
        <topology evidence="1">Multi-pass membrane protein</topology>
    </subcellularLocation>
</comment>
<dbReference type="Pfam" id="PF00002">
    <property type="entry name" value="7tm_2"/>
    <property type="match status" value="1"/>
</dbReference>
<feature type="compositionally biased region" description="Low complexity" evidence="17">
    <location>
        <begin position="690"/>
        <end position="799"/>
    </location>
</feature>
<dbReference type="InterPro" id="IPR000203">
    <property type="entry name" value="GPS"/>
</dbReference>
<evidence type="ECO:0000256" key="4">
    <source>
        <dbReference type="ARBA" id="ARBA00022553"/>
    </source>
</evidence>
<keyword evidence="8" id="KW-0297">G-protein coupled receptor</keyword>
<keyword evidence="10" id="KW-1015">Disulfide bond</keyword>
<evidence type="ECO:0000259" key="19">
    <source>
        <dbReference type="PROSITE" id="PS50221"/>
    </source>
</evidence>
<feature type="region of interest" description="Disordered" evidence="17">
    <location>
        <begin position="504"/>
        <end position="834"/>
    </location>
</feature>
<feature type="compositionally biased region" description="Low complexity" evidence="17">
    <location>
        <begin position="525"/>
        <end position="677"/>
    </location>
</feature>
<dbReference type="InterPro" id="IPR001759">
    <property type="entry name" value="PTX_dom"/>
</dbReference>
<feature type="region of interest" description="Disordered" evidence="17">
    <location>
        <begin position="1466"/>
        <end position="1491"/>
    </location>
</feature>
<evidence type="ECO:0000256" key="16">
    <source>
        <dbReference type="ARBA" id="ARBA00093560"/>
    </source>
</evidence>
<dbReference type="InterPro" id="IPR057244">
    <property type="entry name" value="GAIN_B"/>
</dbReference>
<evidence type="ECO:0000313" key="23">
    <source>
        <dbReference type="RefSeq" id="XP_030058139.1"/>
    </source>
</evidence>
<dbReference type="OrthoDB" id="10037534at2759"/>
<dbReference type="Gene3D" id="2.60.120.200">
    <property type="match status" value="1"/>
</dbReference>
<evidence type="ECO:0000256" key="17">
    <source>
        <dbReference type="SAM" id="MobiDB-lite"/>
    </source>
</evidence>
<feature type="domain" description="G-protein coupled receptors family 2 profile 2" evidence="20">
    <location>
        <begin position="1110"/>
        <end position="1366"/>
    </location>
</feature>
<evidence type="ECO:0000313" key="21">
    <source>
        <dbReference type="Proteomes" id="UP000515156"/>
    </source>
</evidence>
<name>A0A6P7Y001_9AMPH</name>
<evidence type="ECO:0000256" key="18">
    <source>
        <dbReference type="SAM" id="Phobius"/>
    </source>
</evidence>
<reference evidence="22 23" key="1">
    <citation type="submission" date="2025-04" db="UniProtKB">
        <authorList>
            <consortium name="RefSeq"/>
        </authorList>
    </citation>
    <scope>IDENTIFICATION</scope>
</reference>
<dbReference type="RefSeq" id="XP_030058138.1">
    <property type="nucleotide sequence ID" value="XM_030202278.1"/>
</dbReference>
<evidence type="ECO:0000259" key="20">
    <source>
        <dbReference type="PROSITE" id="PS50261"/>
    </source>
</evidence>
<evidence type="ECO:0000256" key="5">
    <source>
        <dbReference type="ARBA" id="ARBA00022692"/>
    </source>
</evidence>
<dbReference type="InterPro" id="IPR000832">
    <property type="entry name" value="GPCR_2_secretin-like"/>
</dbReference>
<dbReference type="SUPFAM" id="SSF81321">
    <property type="entry name" value="Family A G protein-coupled receptor-like"/>
    <property type="match status" value="1"/>
</dbReference>
<dbReference type="InterPro" id="IPR058857">
    <property type="entry name" value="GAIN_ADGRG2/6"/>
</dbReference>
<dbReference type="PANTHER" id="PTHR12011:SF264">
    <property type="entry name" value="ADHESION G-PROTEIN COUPLED RECEPTOR G2"/>
    <property type="match status" value="1"/>
</dbReference>
<dbReference type="InterPro" id="IPR046338">
    <property type="entry name" value="GAIN_dom_sf"/>
</dbReference>
<dbReference type="PROSITE" id="PS00650">
    <property type="entry name" value="G_PROTEIN_RECEP_F2_2"/>
    <property type="match status" value="1"/>
</dbReference>
<dbReference type="KEGG" id="muo:115469532"/>
<dbReference type="GO" id="GO:0016324">
    <property type="term" value="C:apical plasma membrane"/>
    <property type="evidence" value="ECO:0007669"/>
    <property type="project" value="UniProtKB-SubCell"/>
</dbReference>
<feature type="compositionally biased region" description="Polar residues" evidence="17">
    <location>
        <begin position="800"/>
        <end position="832"/>
    </location>
</feature>
<evidence type="ECO:0000256" key="15">
    <source>
        <dbReference type="ARBA" id="ARBA00083924"/>
    </source>
</evidence>
<keyword evidence="13" id="KW-0807">Transducer</keyword>
<evidence type="ECO:0000256" key="11">
    <source>
        <dbReference type="ARBA" id="ARBA00023170"/>
    </source>
</evidence>
<keyword evidence="21" id="KW-1185">Reference proteome</keyword>
<evidence type="ECO:0000256" key="2">
    <source>
        <dbReference type="ARBA" id="ARBA00007343"/>
    </source>
</evidence>
<evidence type="ECO:0000256" key="1">
    <source>
        <dbReference type="ARBA" id="ARBA00004424"/>
    </source>
</evidence>
<dbReference type="Gene3D" id="2.60.220.50">
    <property type="match status" value="1"/>
</dbReference>
<feature type="transmembrane region" description="Helical" evidence="18">
    <location>
        <begin position="1317"/>
        <end position="1337"/>
    </location>
</feature>
<dbReference type="PRINTS" id="PR00249">
    <property type="entry name" value="GPCRSECRETIN"/>
</dbReference>
<comment type="subunit">
    <text evidence="16">Heterodimer of 2 chains generated by proteolytic processing; the large extracellular N-terminal fragment and the membrane-bound C-terminal fragment predominantly remain associated and non-covalently linked. Interacts with CFTR.</text>
</comment>
<proteinExistence type="inferred from homology"/>
<evidence type="ECO:0000256" key="3">
    <source>
        <dbReference type="ARBA" id="ARBA00022475"/>
    </source>
</evidence>
<dbReference type="RefSeq" id="XP_030058139.1">
    <property type="nucleotide sequence ID" value="XM_030202279.1"/>
</dbReference>
<keyword evidence="7 18" id="KW-1133">Transmembrane helix</keyword>
<dbReference type="InterPro" id="IPR013320">
    <property type="entry name" value="ConA-like_dom_sf"/>
</dbReference>
<evidence type="ECO:0000256" key="6">
    <source>
        <dbReference type="ARBA" id="ARBA00022729"/>
    </source>
</evidence>
<feature type="transmembrane region" description="Helical" evidence="18">
    <location>
        <begin position="1267"/>
        <end position="1296"/>
    </location>
</feature>
<evidence type="ECO:0000256" key="7">
    <source>
        <dbReference type="ARBA" id="ARBA00022989"/>
    </source>
</evidence>
<dbReference type="PANTHER" id="PTHR12011">
    <property type="entry name" value="ADHESION G-PROTEIN COUPLED RECEPTOR"/>
    <property type="match status" value="1"/>
</dbReference>
<protein>
    <recommendedName>
        <fullName evidence="14">Adhesion G-protein coupled receptor G2</fullName>
    </recommendedName>
    <alternativeName>
        <fullName evidence="15">G-protein coupled receptor 64</fullName>
    </alternativeName>
</protein>
<comment type="similarity">
    <text evidence="2">Belongs to the G-protein coupled receptor 2 family. Adhesion G-protein coupled receptor (ADGR) subfamily.</text>
</comment>
<dbReference type="InterPro" id="IPR017981">
    <property type="entry name" value="GPCR_2-like_7TM"/>
</dbReference>
<gene>
    <name evidence="22 23" type="primary">ADGRG2</name>
</gene>
<dbReference type="InterPro" id="IPR017983">
    <property type="entry name" value="GPCR_2_secretin-like_CS"/>
</dbReference>
<evidence type="ECO:0000256" key="12">
    <source>
        <dbReference type="ARBA" id="ARBA00023180"/>
    </source>
</evidence>
<evidence type="ECO:0000256" key="8">
    <source>
        <dbReference type="ARBA" id="ARBA00023040"/>
    </source>
</evidence>
<dbReference type="GO" id="GO:0007166">
    <property type="term" value="P:cell surface receptor signaling pathway"/>
    <property type="evidence" value="ECO:0007669"/>
    <property type="project" value="InterPro"/>
</dbReference>
<feature type="compositionally biased region" description="Polar residues" evidence="17">
    <location>
        <begin position="678"/>
        <end position="689"/>
    </location>
</feature>
<evidence type="ECO:0000313" key="22">
    <source>
        <dbReference type="RefSeq" id="XP_030058138.1"/>
    </source>
</evidence>